<keyword evidence="1" id="KW-0349">Heme</keyword>
<dbReference type="InterPro" id="IPR009056">
    <property type="entry name" value="Cyt_c-like_dom"/>
</dbReference>
<dbReference type="Pfam" id="PF13442">
    <property type="entry name" value="Cytochrome_CBB3"/>
    <property type="match status" value="1"/>
</dbReference>
<dbReference type="Proteomes" id="UP001597216">
    <property type="component" value="Unassembled WGS sequence"/>
</dbReference>
<evidence type="ECO:0000313" key="6">
    <source>
        <dbReference type="Proteomes" id="UP001597216"/>
    </source>
</evidence>
<organism evidence="5 6">
    <name type="scientific">Phenylobacterium conjunctum</name>
    <dbReference type="NCBI Taxonomy" id="1298959"/>
    <lineage>
        <taxon>Bacteria</taxon>
        <taxon>Pseudomonadati</taxon>
        <taxon>Pseudomonadota</taxon>
        <taxon>Alphaproteobacteria</taxon>
        <taxon>Caulobacterales</taxon>
        <taxon>Caulobacteraceae</taxon>
        <taxon>Phenylobacterium</taxon>
    </lineage>
</organism>
<dbReference type="PANTHER" id="PTHR40942:SF4">
    <property type="entry name" value="CYTOCHROME C5"/>
    <property type="match status" value="1"/>
</dbReference>
<dbReference type="InterPro" id="IPR036909">
    <property type="entry name" value="Cyt_c-like_dom_sf"/>
</dbReference>
<proteinExistence type="predicted"/>
<dbReference type="EMBL" id="JBHTLQ010000098">
    <property type="protein sequence ID" value="MFD1192969.1"/>
    <property type="molecule type" value="Genomic_DNA"/>
</dbReference>
<keyword evidence="6" id="KW-1185">Reference proteome</keyword>
<protein>
    <submittedName>
        <fullName evidence="5">C-type cytochrome</fullName>
    </submittedName>
</protein>
<reference evidence="6" key="1">
    <citation type="journal article" date="2019" name="Int. J. Syst. Evol. Microbiol.">
        <title>The Global Catalogue of Microorganisms (GCM) 10K type strain sequencing project: providing services to taxonomists for standard genome sequencing and annotation.</title>
        <authorList>
            <consortium name="The Broad Institute Genomics Platform"/>
            <consortium name="The Broad Institute Genome Sequencing Center for Infectious Disease"/>
            <person name="Wu L."/>
            <person name="Ma J."/>
        </authorList>
    </citation>
    <scope>NUCLEOTIDE SEQUENCE [LARGE SCALE GENOMIC DNA]</scope>
    <source>
        <strain evidence="6">CCUG 55074</strain>
    </source>
</reference>
<keyword evidence="2" id="KW-0479">Metal-binding</keyword>
<dbReference type="PROSITE" id="PS51257">
    <property type="entry name" value="PROKAR_LIPOPROTEIN"/>
    <property type="match status" value="1"/>
</dbReference>
<name>A0ABW3T706_9CAUL</name>
<dbReference type="RefSeq" id="WP_377354871.1">
    <property type="nucleotide sequence ID" value="NZ_JBHTLQ010000098.1"/>
</dbReference>
<gene>
    <name evidence="5" type="ORF">ACFQ27_20440</name>
</gene>
<comment type="caution">
    <text evidence="5">The sequence shown here is derived from an EMBL/GenBank/DDBJ whole genome shotgun (WGS) entry which is preliminary data.</text>
</comment>
<evidence type="ECO:0000256" key="2">
    <source>
        <dbReference type="ARBA" id="ARBA00022723"/>
    </source>
</evidence>
<accession>A0ABW3T706</accession>
<dbReference type="SUPFAM" id="SSF46626">
    <property type="entry name" value="Cytochrome c"/>
    <property type="match status" value="1"/>
</dbReference>
<keyword evidence="3" id="KW-0408">Iron</keyword>
<evidence type="ECO:0000313" key="5">
    <source>
        <dbReference type="EMBL" id="MFD1192969.1"/>
    </source>
</evidence>
<evidence type="ECO:0000256" key="3">
    <source>
        <dbReference type="ARBA" id="ARBA00023004"/>
    </source>
</evidence>
<sequence>MKTIVTIVVACAALAACGSKPITPAEAAKLAPADARLAKLYEGACKTCHTNPDSGAPLTHDARAWGPRWAQGEEVLLLHVVQGYKGMPSLGQCVACGPRDLQALVRFMADKEDAK</sequence>
<dbReference type="PANTHER" id="PTHR40942">
    <property type="match status" value="1"/>
</dbReference>
<evidence type="ECO:0000259" key="4">
    <source>
        <dbReference type="Pfam" id="PF13442"/>
    </source>
</evidence>
<dbReference type="Gene3D" id="1.10.760.10">
    <property type="entry name" value="Cytochrome c-like domain"/>
    <property type="match status" value="1"/>
</dbReference>
<evidence type="ECO:0000256" key="1">
    <source>
        <dbReference type="ARBA" id="ARBA00022617"/>
    </source>
</evidence>
<feature type="domain" description="Cytochrome c" evidence="4">
    <location>
        <begin position="34"/>
        <end position="108"/>
    </location>
</feature>